<evidence type="ECO:0000313" key="4">
    <source>
        <dbReference type="Proteomes" id="UP001500879"/>
    </source>
</evidence>
<evidence type="ECO:0000256" key="1">
    <source>
        <dbReference type="SAM" id="MobiDB-lite"/>
    </source>
</evidence>
<keyword evidence="2" id="KW-0732">Signal</keyword>
<organism evidence="3 4">
    <name type="scientific">Streptomyces luteireticuli</name>
    <dbReference type="NCBI Taxonomy" id="173858"/>
    <lineage>
        <taxon>Bacteria</taxon>
        <taxon>Bacillati</taxon>
        <taxon>Actinomycetota</taxon>
        <taxon>Actinomycetes</taxon>
        <taxon>Kitasatosporales</taxon>
        <taxon>Streptomycetaceae</taxon>
        <taxon>Streptomyces</taxon>
    </lineage>
</organism>
<proteinExistence type="predicted"/>
<comment type="caution">
    <text evidence="3">The sequence shown here is derived from an EMBL/GenBank/DDBJ whole genome shotgun (WGS) entry which is preliminary data.</text>
</comment>
<gene>
    <name evidence="3" type="ORF">GCM10010357_41360</name>
</gene>
<sequence length="268" mass="27793">MLACTGIALAPGAASAAPAAAAPATADCLTDTGAKGLASSPVADSLISVGRADGRTAQFQLFYDRTATRGLPFVWHREQDEPGGAYGPWERVGAATVGPKSYAITAVENSTGDLELLFSTYGSFCRTVENDSGDGWSAPDDFGLAPMPYHGGVVLFKERNGSIDAFADGSRSGSAMQVRHQEDADAGWGPVGSMGQVPEPGVNLGQPTAVEQLPDGRLHVVAQEWNRVRMWEVYQSEPGGGWGPWQRQSTGPASIGPKAAATAGSAGR</sequence>
<reference evidence="3 4" key="1">
    <citation type="journal article" date="2019" name="Int. J. Syst. Evol. Microbiol.">
        <title>The Global Catalogue of Microorganisms (GCM) 10K type strain sequencing project: providing services to taxonomists for standard genome sequencing and annotation.</title>
        <authorList>
            <consortium name="The Broad Institute Genomics Platform"/>
            <consortium name="The Broad Institute Genome Sequencing Center for Infectious Disease"/>
            <person name="Wu L."/>
            <person name="Ma J."/>
        </authorList>
    </citation>
    <scope>NUCLEOTIDE SEQUENCE [LARGE SCALE GENOMIC DNA]</scope>
    <source>
        <strain evidence="3 4">JCM 4788</strain>
    </source>
</reference>
<feature type="chain" id="PRO_5045238182" description="Exo-alpha-sialidase" evidence="2">
    <location>
        <begin position="17"/>
        <end position="268"/>
    </location>
</feature>
<evidence type="ECO:0000256" key="2">
    <source>
        <dbReference type="SAM" id="SignalP"/>
    </source>
</evidence>
<dbReference type="EMBL" id="BAAABX010000048">
    <property type="protein sequence ID" value="GAA0415759.1"/>
    <property type="molecule type" value="Genomic_DNA"/>
</dbReference>
<dbReference type="SUPFAM" id="SSF89372">
    <property type="entry name" value="Fucose-specific lectin"/>
    <property type="match status" value="1"/>
</dbReference>
<evidence type="ECO:0008006" key="5">
    <source>
        <dbReference type="Google" id="ProtNLM"/>
    </source>
</evidence>
<dbReference type="Proteomes" id="UP001500879">
    <property type="component" value="Unassembled WGS sequence"/>
</dbReference>
<protein>
    <recommendedName>
        <fullName evidence="5">Exo-alpha-sialidase</fullName>
    </recommendedName>
</protein>
<name>A0ABN0YX41_9ACTN</name>
<keyword evidence="4" id="KW-1185">Reference proteome</keyword>
<accession>A0ABN0YX41</accession>
<feature type="region of interest" description="Disordered" evidence="1">
    <location>
        <begin position="238"/>
        <end position="268"/>
    </location>
</feature>
<evidence type="ECO:0000313" key="3">
    <source>
        <dbReference type="EMBL" id="GAA0415759.1"/>
    </source>
</evidence>
<feature type="signal peptide" evidence="2">
    <location>
        <begin position="1"/>
        <end position="16"/>
    </location>
</feature>